<dbReference type="RefSeq" id="WP_213655237.1">
    <property type="nucleotide sequence ID" value="NZ_BOSL01000008.1"/>
</dbReference>
<dbReference type="PANTHER" id="PTHR42852">
    <property type="entry name" value="THIOL:DISULFIDE INTERCHANGE PROTEIN DSBE"/>
    <property type="match status" value="1"/>
</dbReference>
<reference evidence="3 4" key="1">
    <citation type="submission" date="2021-03" db="EMBL/GenBank/DDBJ databases">
        <title>Antimicrobial resistance genes in bacteria isolated from Japanese honey, and their potential for conferring macrolide and lincosamide resistance in the American foulbrood pathogen Paenibacillus larvae.</title>
        <authorList>
            <person name="Okamoto M."/>
            <person name="Kumagai M."/>
            <person name="Kanamori H."/>
            <person name="Takamatsu D."/>
        </authorList>
    </citation>
    <scope>NUCLEOTIDE SEQUENCE [LARGE SCALE GENOMIC DNA]</scope>
    <source>
        <strain evidence="3 4">J42TS3</strain>
    </source>
</reference>
<feature type="domain" description="Thioredoxin" evidence="2">
    <location>
        <begin position="43"/>
        <end position="181"/>
    </location>
</feature>
<dbReference type="SUPFAM" id="SSF52833">
    <property type="entry name" value="Thioredoxin-like"/>
    <property type="match status" value="1"/>
</dbReference>
<dbReference type="PROSITE" id="PS51352">
    <property type="entry name" value="THIOREDOXIN_2"/>
    <property type="match status" value="1"/>
</dbReference>
<keyword evidence="1" id="KW-1015">Disulfide bond</keyword>
<accession>A0ABQ4MCQ6</accession>
<proteinExistence type="predicted"/>
<dbReference type="EMBL" id="BOSL01000008">
    <property type="protein sequence ID" value="GIP53774.1"/>
    <property type="molecule type" value="Genomic_DNA"/>
</dbReference>
<comment type="caution">
    <text evidence="3">The sequence shown here is derived from an EMBL/GenBank/DDBJ whole genome shotgun (WGS) entry which is preliminary data.</text>
</comment>
<gene>
    <name evidence="3" type="primary">resA_2</name>
    <name evidence="3" type="ORF">J42TS3_28090</name>
</gene>
<dbReference type="PANTHER" id="PTHR42852:SF13">
    <property type="entry name" value="PROTEIN DIPZ"/>
    <property type="match status" value="1"/>
</dbReference>
<name>A0ABQ4MCQ6_9BACL</name>
<dbReference type="InterPro" id="IPR000866">
    <property type="entry name" value="AhpC/TSA"/>
</dbReference>
<dbReference type="Gene3D" id="3.40.30.10">
    <property type="entry name" value="Glutaredoxin"/>
    <property type="match status" value="1"/>
</dbReference>
<evidence type="ECO:0000259" key="2">
    <source>
        <dbReference type="PROSITE" id="PS51352"/>
    </source>
</evidence>
<dbReference type="InterPro" id="IPR036249">
    <property type="entry name" value="Thioredoxin-like_sf"/>
</dbReference>
<dbReference type="InterPro" id="IPR050553">
    <property type="entry name" value="Thioredoxin_ResA/DsbE_sf"/>
</dbReference>
<evidence type="ECO:0000313" key="3">
    <source>
        <dbReference type="EMBL" id="GIP53774.1"/>
    </source>
</evidence>
<protein>
    <submittedName>
        <fullName evidence="3">Thiol-disulfide oxidoreductase ResA</fullName>
    </submittedName>
</protein>
<evidence type="ECO:0000313" key="4">
    <source>
        <dbReference type="Proteomes" id="UP000679992"/>
    </source>
</evidence>
<keyword evidence="4" id="KW-1185">Reference proteome</keyword>
<dbReference type="Proteomes" id="UP000679992">
    <property type="component" value="Unassembled WGS sequence"/>
</dbReference>
<dbReference type="PROSITE" id="PS00194">
    <property type="entry name" value="THIOREDOXIN_1"/>
    <property type="match status" value="1"/>
</dbReference>
<dbReference type="CDD" id="cd02966">
    <property type="entry name" value="TlpA_like_family"/>
    <property type="match status" value="1"/>
</dbReference>
<organism evidence="3 4">
    <name type="scientific">Paenibacillus vini</name>
    <dbReference type="NCBI Taxonomy" id="1476024"/>
    <lineage>
        <taxon>Bacteria</taxon>
        <taxon>Bacillati</taxon>
        <taxon>Bacillota</taxon>
        <taxon>Bacilli</taxon>
        <taxon>Bacillales</taxon>
        <taxon>Paenibacillaceae</taxon>
        <taxon>Paenibacillus</taxon>
    </lineage>
</organism>
<dbReference type="InterPro" id="IPR017937">
    <property type="entry name" value="Thioredoxin_CS"/>
</dbReference>
<dbReference type="Pfam" id="PF00578">
    <property type="entry name" value="AhpC-TSA"/>
    <property type="match status" value="1"/>
</dbReference>
<sequence>MKMKINFRFGLTFFIGLFALLAVIWVVVPTSQKNEDKASTERLSIGATAPDFQATNTLGEKVTLSDFRGKSVVINFWASWCGPCVNEMPLINRVFQDSDSDVVTLFVNVGESKGTVNEFLTQHQFDFPVIIDVTGKISGMYAVTGLPVTYILEKEGNIAHSIIGEISSENQLYNYLETAKED</sequence>
<dbReference type="InterPro" id="IPR013766">
    <property type="entry name" value="Thioredoxin_domain"/>
</dbReference>
<evidence type="ECO:0000256" key="1">
    <source>
        <dbReference type="ARBA" id="ARBA00023157"/>
    </source>
</evidence>